<dbReference type="EMBL" id="JAAAWP010000013">
    <property type="protein sequence ID" value="NDW23035.1"/>
    <property type="molecule type" value="Genomic_DNA"/>
</dbReference>
<feature type="domain" description="AB hydrolase-1" evidence="1">
    <location>
        <begin position="24"/>
        <end position="271"/>
    </location>
</feature>
<dbReference type="PRINTS" id="PR00111">
    <property type="entry name" value="ABHYDROLASE"/>
</dbReference>
<dbReference type="PANTHER" id="PTHR43798:SF33">
    <property type="entry name" value="HYDROLASE, PUTATIVE (AFU_ORTHOLOGUE AFUA_2G14860)-RELATED"/>
    <property type="match status" value="1"/>
</dbReference>
<dbReference type="Gene3D" id="3.40.50.1820">
    <property type="entry name" value="alpha/beta hydrolase"/>
    <property type="match status" value="1"/>
</dbReference>
<organism evidence="2 3">
    <name type="scientific">Alteromonas hispanica</name>
    <dbReference type="NCBI Taxonomy" id="315421"/>
    <lineage>
        <taxon>Bacteria</taxon>
        <taxon>Pseudomonadati</taxon>
        <taxon>Pseudomonadota</taxon>
        <taxon>Gammaproteobacteria</taxon>
        <taxon>Alteromonadales</taxon>
        <taxon>Alteromonadaceae</taxon>
        <taxon>Alteromonas/Salinimonas group</taxon>
        <taxon>Alteromonas</taxon>
    </lineage>
</organism>
<dbReference type="Proteomes" id="UP000478837">
    <property type="component" value="Unassembled WGS sequence"/>
</dbReference>
<protein>
    <submittedName>
        <fullName evidence="2">Alpha/beta fold hydrolase</fullName>
    </submittedName>
</protein>
<dbReference type="RefSeq" id="WP_163112688.1">
    <property type="nucleotide sequence ID" value="NZ_JAAAWP010000013.1"/>
</dbReference>
<dbReference type="PANTHER" id="PTHR43798">
    <property type="entry name" value="MONOACYLGLYCEROL LIPASE"/>
    <property type="match status" value="1"/>
</dbReference>
<evidence type="ECO:0000313" key="3">
    <source>
        <dbReference type="Proteomes" id="UP000478837"/>
    </source>
</evidence>
<dbReference type="InterPro" id="IPR000073">
    <property type="entry name" value="AB_hydrolase_1"/>
</dbReference>
<keyword evidence="2" id="KW-0378">Hydrolase</keyword>
<dbReference type="InterPro" id="IPR029058">
    <property type="entry name" value="AB_hydrolase_fold"/>
</dbReference>
<evidence type="ECO:0000259" key="1">
    <source>
        <dbReference type="Pfam" id="PF00561"/>
    </source>
</evidence>
<name>A0A6L9MYF1_9ALTE</name>
<gene>
    <name evidence="2" type="ORF">GTW09_16055</name>
</gene>
<dbReference type="AlphaFoldDB" id="A0A6L9MYF1"/>
<dbReference type="SUPFAM" id="SSF53474">
    <property type="entry name" value="alpha/beta-Hydrolases"/>
    <property type="match status" value="1"/>
</dbReference>
<keyword evidence="3" id="KW-1185">Reference proteome</keyword>
<dbReference type="GO" id="GO:0016020">
    <property type="term" value="C:membrane"/>
    <property type="evidence" value="ECO:0007669"/>
    <property type="project" value="TreeGrafter"/>
</dbReference>
<comment type="caution">
    <text evidence="2">The sequence shown here is derived from an EMBL/GenBank/DDBJ whole genome shotgun (WGS) entry which is preliminary data.</text>
</comment>
<reference evidence="2 3" key="1">
    <citation type="submission" date="2020-01" db="EMBL/GenBank/DDBJ databases">
        <title>Genomes of bacteria type strains.</title>
        <authorList>
            <person name="Chen J."/>
            <person name="Zhu S."/>
            <person name="Yang J."/>
        </authorList>
    </citation>
    <scope>NUCLEOTIDE SEQUENCE [LARGE SCALE GENOMIC DNA]</scope>
    <source>
        <strain evidence="2 3">LMG 22958</strain>
    </source>
</reference>
<proteinExistence type="predicted"/>
<dbReference type="GO" id="GO:0016787">
    <property type="term" value="F:hydrolase activity"/>
    <property type="evidence" value="ECO:0007669"/>
    <property type="project" value="UniProtKB-KW"/>
</dbReference>
<dbReference type="Pfam" id="PF00561">
    <property type="entry name" value="Abhydrolase_1"/>
    <property type="match status" value="1"/>
</dbReference>
<accession>A0A6L9MYF1</accession>
<evidence type="ECO:0000313" key="2">
    <source>
        <dbReference type="EMBL" id="NDW23035.1"/>
    </source>
</evidence>
<sequence>MVEKSFNAGAVKIAALDNQGAGQVVIGLHGYLDNAASMQALAPHLTSYRYIAIDLAGHGHSSHRPIGAYYNQADYLQDLHALIEDQGFKDVILIGHSLGGILVTMYAALFPENVKAVVSIDACGPLTQSEETSQQQMRDALLSRFNKTQNKMLSAPAKVKPAVKLEDAVTARCKISDMQPEHARQILARNMTKTDDGTTSWCSDPMLRTKSVLRLTEAQAKNLMESISCPILFIGASDSFKNLPQVFEKRKGWFKSAQYEQFVGGHHIHMEKVNDVGSRIVQFVEQM</sequence>
<dbReference type="InterPro" id="IPR050266">
    <property type="entry name" value="AB_hydrolase_sf"/>
</dbReference>